<evidence type="ECO:0000313" key="2">
    <source>
        <dbReference type="Proteomes" id="UP000463949"/>
    </source>
</evidence>
<accession>A0A857GKN6</accession>
<dbReference type="Proteomes" id="UP000463949">
    <property type="component" value="Chromosome"/>
</dbReference>
<dbReference type="RefSeq" id="WP_159342145.1">
    <property type="nucleotide sequence ID" value="NZ_CP024621.1"/>
</dbReference>
<organism evidence="1 2">
    <name type="scientific">Vreelandella aquamarina</name>
    <dbReference type="NCBI Taxonomy" id="77097"/>
    <lineage>
        <taxon>Bacteria</taxon>
        <taxon>Pseudomonadati</taxon>
        <taxon>Pseudomonadota</taxon>
        <taxon>Gammaproteobacteria</taxon>
        <taxon>Oceanospirillales</taxon>
        <taxon>Halomonadaceae</taxon>
        <taxon>Vreelandella</taxon>
    </lineage>
</organism>
<protein>
    <submittedName>
        <fullName evidence="1">Uncharacterized protein</fullName>
    </submittedName>
</protein>
<dbReference type="Gene3D" id="3.40.1350.10">
    <property type="match status" value="1"/>
</dbReference>
<dbReference type="GO" id="GO:0003676">
    <property type="term" value="F:nucleic acid binding"/>
    <property type="evidence" value="ECO:0007669"/>
    <property type="project" value="InterPro"/>
</dbReference>
<evidence type="ECO:0000313" key="1">
    <source>
        <dbReference type="EMBL" id="QHD49839.1"/>
    </source>
</evidence>
<gene>
    <name evidence="1" type="ORF">CTT34_09145</name>
</gene>
<dbReference type="EMBL" id="CP024621">
    <property type="protein sequence ID" value="QHD49839.1"/>
    <property type="molecule type" value="Genomic_DNA"/>
</dbReference>
<dbReference type="KEGG" id="hmd:CTT34_09145"/>
<name>A0A857GKN6_9GAMM</name>
<proteinExistence type="predicted"/>
<reference evidence="1 2" key="1">
    <citation type="submission" date="2017-10" db="EMBL/GenBank/DDBJ databases">
        <title>Coral associated bacteria.</title>
        <authorList>
            <person name="Wang X."/>
        </authorList>
    </citation>
    <scope>NUCLEOTIDE SEQUENCE [LARGE SCALE GENOMIC DNA]</scope>
    <source>
        <strain evidence="1 2">SCSIO 43005</strain>
    </source>
</reference>
<sequence length="473" mass="53665">MIDGMVKTSTNGSDQTLKRKRLGELRLLESHLEDVIFRNHELLCLERIGLFVDSIHLVRQGRVQDLMGHQKYPDLMFLTDRGDVGIVEVKRFGNRELRGRSVISQILDYGAALGSLDERSQVELFSQGLPGCTRLEHVALKLVGDPNRARWVAQSYRNRLSQGQLHYIIACDEAPEGLSEWIRSASRNDATDYQISVLEVSPFQNDEYPEDIIWLSQPIARTETIHRTTVEVIRNDDSGQLSVNISSESPDTIEERAESDQPLVASGQRKFKNGIETVAEEIGLPSKMIHTALKSANQQGVSADWEWAYDAFANSESERIAFLRGKRILGMVEGRYGVNLAQPWRPSVFVGYYFSSHDHSIQPVGKGRGGDFSIILDVTKNWGQRNRFWETPEYRSLCHRLTQQSGEWTVSQGNNLWHPLMIHRPMADVMKGAVDESDMVNRWFSAAKEGLDMLLSGRELQALRDRLEDEGKV</sequence>
<dbReference type="InterPro" id="IPR011856">
    <property type="entry name" value="tRNA_endonuc-like_dom_sf"/>
</dbReference>
<dbReference type="OrthoDB" id="6137644at2"/>
<dbReference type="AlphaFoldDB" id="A0A857GKN6"/>